<dbReference type="Proteomes" id="UP000681720">
    <property type="component" value="Unassembled WGS sequence"/>
</dbReference>
<evidence type="ECO:0000313" key="1">
    <source>
        <dbReference type="EMBL" id="CAF5169713.1"/>
    </source>
</evidence>
<evidence type="ECO:0000313" key="2">
    <source>
        <dbReference type="Proteomes" id="UP000681720"/>
    </source>
</evidence>
<accession>A0A8S3GRX2</accession>
<comment type="caution">
    <text evidence="1">The sequence shown here is derived from an EMBL/GenBank/DDBJ whole genome shotgun (WGS) entry which is preliminary data.</text>
</comment>
<reference evidence="1" key="1">
    <citation type="submission" date="2021-02" db="EMBL/GenBank/DDBJ databases">
        <authorList>
            <person name="Nowell W R."/>
        </authorList>
    </citation>
    <scope>NUCLEOTIDE SEQUENCE</scope>
</reference>
<dbReference type="AlphaFoldDB" id="A0A8S3GRX2"/>
<feature type="non-terminal residue" evidence="1">
    <location>
        <position position="1"/>
    </location>
</feature>
<gene>
    <name evidence="1" type="ORF">GIL414_LOCUS66700</name>
</gene>
<name>A0A8S3GRX2_9BILA</name>
<proteinExistence type="predicted"/>
<protein>
    <submittedName>
        <fullName evidence="1">Uncharacterized protein</fullName>
    </submittedName>
</protein>
<dbReference type="EMBL" id="CAJOBJ010317670">
    <property type="protein sequence ID" value="CAF5169713.1"/>
    <property type="molecule type" value="Genomic_DNA"/>
</dbReference>
<sequence length="45" mass="4876">MQGKFIHSYYDVKCSGGVDSSAEIKGLFQLGKSSMGFIQSSDADR</sequence>
<organism evidence="1 2">
    <name type="scientific">Rotaria magnacalcarata</name>
    <dbReference type="NCBI Taxonomy" id="392030"/>
    <lineage>
        <taxon>Eukaryota</taxon>
        <taxon>Metazoa</taxon>
        <taxon>Spiralia</taxon>
        <taxon>Gnathifera</taxon>
        <taxon>Rotifera</taxon>
        <taxon>Eurotatoria</taxon>
        <taxon>Bdelloidea</taxon>
        <taxon>Philodinida</taxon>
        <taxon>Philodinidae</taxon>
        <taxon>Rotaria</taxon>
    </lineage>
</organism>